<reference evidence="2" key="1">
    <citation type="submission" date="2016-07" db="EMBL/GenBank/DDBJ databases">
        <authorList>
            <person name="Florea S."/>
            <person name="Webb J.S."/>
            <person name="Jaromczyk J."/>
            <person name="Schardl C.L."/>
        </authorList>
    </citation>
    <scope>NUCLEOTIDE SEQUENCE [LARGE SCALE GENOMIC DNA]</scope>
    <source>
        <strain evidence="2">MV-1</strain>
    </source>
</reference>
<gene>
    <name evidence="1" type="ORF">BEN30_13430</name>
</gene>
<sequence>MDGIKDKDIVSQIREINDYMNRAPYITDPVNWGQKDFWATPGEFMSKFGDCEDYAIAKFMSLLLLGYNEDDLRVVAVKDLNLKIGHAILVVYYKDKPYVLDNQIKQVVPASKIKHYQPVFSINQKAWWKHLPKG</sequence>
<dbReference type="AlphaFoldDB" id="A0A1E5Q5Z5"/>
<dbReference type="PANTHER" id="PTHR39327:SF1">
    <property type="entry name" value="BLR5470 PROTEIN"/>
    <property type="match status" value="1"/>
</dbReference>
<keyword evidence="2" id="KW-1185">Reference proteome</keyword>
<evidence type="ECO:0000313" key="2">
    <source>
        <dbReference type="Proteomes" id="UP000095347"/>
    </source>
</evidence>
<accession>A0A1E5Q5Z5</accession>
<dbReference type="RefSeq" id="WP_069958571.1">
    <property type="nucleotide sequence ID" value="NZ_MCGG01000042.1"/>
</dbReference>
<organism evidence="1 2">
    <name type="scientific">Magnetovibrio blakemorei</name>
    <dbReference type="NCBI Taxonomy" id="28181"/>
    <lineage>
        <taxon>Bacteria</taxon>
        <taxon>Pseudomonadati</taxon>
        <taxon>Pseudomonadota</taxon>
        <taxon>Alphaproteobacteria</taxon>
        <taxon>Rhodospirillales</taxon>
        <taxon>Magnetovibrionaceae</taxon>
        <taxon>Magnetovibrio</taxon>
    </lineage>
</organism>
<dbReference type="STRING" id="28181.BEN30_13430"/>
<dbReference type="EMBL" id="MCGG01000042">
    <property type="protein sequence ID" value="OEJ65990.1"/>
    <property type="molecule type" value="Genomic_DNA"/>
</dbReference>
<evidence type="ECO:0008006" key="3">
    <source>
        <dbReference type="Google" id="ProtNLM"/>
    </source>
</evidence>
<dbReference type="InterPro" id="IPR010319">
    <property type="entry name" value="Transglutaminase-like_Cys_pept"/>
</dbReference>
<comment type="caution">
    <text evidence="1">The sequence shown here is derived from an EMBL/GenBank/DDBJ whole genome shotgun (WGS) entry which is preliminary data.</text>
</comment>
<evidence type="ECO:0000313" key="1">
    <source>
        <dbReference type="EMBL" id="OEJ65990.1"/>
    </source>
</evidence>
<dbReference type="PANTHER" id="PTHR39327">
    <property type="match status" value="1"/>
</dbReference>
<dbReference type="Gene3D" id="3.10.620.30">
    <property type="match status" value="1"/>
</dbReference>
<protein>
    <recommendedName>
        <fullName evidence="3">Transglutaminase</fullName>
    </recommendedName>
</protein>
<dbReference type="Proteomes" id="UP000095347">
    <property type="component" value="Unassembled WGS sequence"/>
</dbReference>
<proteinExistence type="predicted"/>
<name>A0A1E5Q5Z5_9PROT</name>
<dbReference type="Pfam" id="PF06035">
    <property type="entry name" value="Peptidase_C93"/>
    <property type="match status" value="1"/>
</dbReference>